<dbReference type="Pfam" id="PF13041">
    <property type="entry name" value="PPR_2"/>
    <property type="match status" value="1"/>
</dbReference>
<gene>
    <name evidence="4" type="ORF">EDB92DRAFT_1840577</name>
</gene>
<dbReference type="InterPro" id="IPR002885">
    <property type="entry name" value="PPR_rpt"/>
</dbReference>
<dbReference type="EMBL" id="JAKELL010000007">
    <property type="protein sequence ID" value="KAH8997588.1"/>
    <property type="molecule type" value="Genomic_DNA"/>
</dbReference>
<dbReference type="PANTHER" id="PTHR47939">
    <property type="entry name" value="MEMBRANE-ASSOCIATED SALT-INDUCIBLE PROTEIN-LIKE"/>
    <property type="match status" value="1"/>
</dbReference>
<evidence type="ECO:0008006" key="6">
    <source>
        <dbReference type="Google" id="ProtNLM"/>
    </source>
</evidence>
<proteinExistence type="predicted"/>
<evidence type="ECO:0000256" key="3">
    <source>
        <dbReference type="SAM" id="MobiDB-lite"/>
    </source>
</evidence>
<feature type="repeat" description="PPR" evidence="2">
    <location>
        <begin position="356"/>
        <end position="390"/>
    </location>
</feature>
<dbReference type="InterPro" id="IPR011990">
    <property type="entry name" value="TPR-like_helical_dom_sf"/>
</dbReference>
<organism evidence="4 5">
    <name type="scientific">Lactarius akahatsu</name>
    <dbReference type="NCBI Taxonomy" id="416441"/>
    <lineage>
        <taxon>Eukaryota</taxon>
        <taxon>Fungi</taxon>
        <taxon>Dikarya</taxon>
        <taxon>Basidiomycota</taxon>
        <taxon>Agaricomycotina</taxon>
        <taxon>Agaricomycetes</taxon>
        <taxon>Russulales</taxon>
        <taxon>Russulaceae</taxon>
        <taxon>Lactarius</taxon>
    </lineage>
</organism>
<evidence type="ECO:0000256" key="1">
    <source>
        <dbReference type="ARBA" id="ARBA00022737"/>
    </source>
</evidence>
<keyword evidence="5" id="KW-1185">Reference proteome</keyword>
<accession>A0AAD4QGK5</accession>
<dbReference type="Gene3D" id="1.25.40.10">
    <property type="entry name" value="Tetratricopeptide repeat domain"/>
    <property type="match status" value="3"/>
</dbReference>
<dbReference type="AlphaFoldDB" id="A0AAD4QGK5"/>
<name>A0AAD4QGK5_9AGAM</name>
<feature type="region of interest" description="Disordered" evidence="3">
    <location>
        <begin position="59"/>
        <end position="79"/>
    </location>
</feature>
<dbReference type="NCBIfam" id="TIGR00756">
    <property type="entry name" value="PPR"/>
    <property type="match status" value="2"/>
</dbReference>
<dbReference type="Proteomes" id="UP001201163">
    <property type="component" value="Unassembled WGS sequence"/>
</dbReference>
<dbReference type="PANTHER" id="PTHR47939:SF13">
    <property type="entry name" value="OS03G0201400 PROTEIN"/>
    <property type="match status" value="1"/>
</dbReference>
<dbReference type="PROSITE" id="PS51375">
    <property type="entry name" value="PPR"/>
    <property type="match status" value="1"/>
</dbReference>
<keyword evidence="1" id="KW-0677">Repeat</keyword>
<reference evidence="4" key="1">
    <citation type="submission" date="2022-01" db="EMBL/GenBank/DDBJ databases">
        <title>Comparative genomics reveals a dynamic genome evolution in the ectomycorrhizal milk-cap (Lactarius) mushrooms.</title>
        <authorList>
            <consortium name="DOE Joint Genome Institute"/>
            <person name="Lebreton A."/>
            <person name="Tang N."/>
            <person name="Kuo A."/>
            <person name="LaButti K."/>
            <person name="Drula E."/>
            <person name="Barry K."/>
            <person name="Clum A."/>
            <person name="Lipzen A."/>
            <person name="Mousain D."/>
            <person name="Ng V."/>
            <person name="Wang R."/>
            <person name="Wang X."/>
            <person name="Dai Y."/>
            <person name="Henrissat B."/>
            <person name="Grigoriev I.V."/>
            <person name="Guerin-Laguette A."/>
            <person name="Yu F."/>
            <person name="Martin F.M."/>
        </authorList>
    </citation>
    <scope>NUCLEOTIDE SEQUENCE</scope>
    <source>
        <strain evidence="4">QP</strain>
    </source>
</reference>
<sequence>MLARHAFKVAGFSPCSRRGSKIPVENIRPLSDYTLKPSQNTQLAASSTLRKNWDIRNGKRIRESSPPTQSLKMPIHSNEPVPPLWPGSPNYIRDKLRSFQAGITQRDTLAVLRLWHSFEKDNLLHLLGPSDLANCSRLVISLCPVEQSSTWSGPSREAAEELALGLSTRISTSALRACFTALIVTHDPQGVLRLYNRFLSQIEHQGTFGDQDELSSEDELSTMPIVRNSGTFIDEDLSIFAIMAHAIRDDFQSAIQTGVHANFGIPPTRVADALLDAFAPSPQFRQKVLTFVRHANTAGLLVRPSIFHRHLSNLVGTDATRSLQALYATMVEGLSEDYPWAIVDSGPSDRRPVVIYENTWTTFISAFLDVQRIDLVESVWDDMVSYGHKPGPGVWTVLIRGIGKLKGSRHALALWHSMKEASVVPDSSSYQAIIQVMADARQWKEATELFDESKSASLLHSDPNNELLHCTMIGAHLASSHESDAIRLLEEMVVNGPHPTAHTFNKFLTYYHKKEDTKSLSLMLKKMTTCGVFGDVATFSILLSTLLRILDRGDAIQQTLAIMDQHKIKPNVATYTTIMTSLLQEKDKKALEAALDLLRTMEESGNPSIEPNVVTYTAVLNGVHSWVGRDDPLVRDCTELVVQKMRARQIKFNKVTYNVLLKTCLENPSPAGLQKALHFYRQMRRQKTALTGDTILRDMENSGIIMTDWLENAAEEVTRGYVASRPRLASASGR</sequence>
<dbReference type="Pfam" id="PF01535">
    <property type="entry name" value="PPR"/>
    <property type="match status" value="3"/>
</dbReference>
<dbReference type="InterPro" id="IPR050667">
    <property type="entry name" value="PPR-containing_protein"/>
</dbReference>
<evidence type="ECO:0000313" key="5">
    <source>
        <dbReference type="Proteomes" id="UP001201163"/>
    </source>
</evidence>
<evidence type="ECO:0000313" key="4">
    <source>
        <dbReference type="EMBL" id="KAH8997588.1"/>
    </source>
</evidence>
<protein>
    <recommendedName>
        <fullName evidence="6">Pentatricopeptide repeat-containing protein</fullName>
    </recommendedName>
</protein>
<comment type="caution">
    <text evidence="4">The sequence shown here is derived from an EMBL/GenBank/DDBJ whole genome shotgun (WGS) entry which is preliminary data.</text>
</comment>
<evidence type="ECO:0000256" key="2">
    <source>
        <dbReference type="PROSITE-ProRule" id="PRU00708"/>
    </source>
</evidence>